<keyword evidence="11" id="KW-1185">Reference proteome</keyword>
<dbReference type="STRING" id="1081109.A0A168DDA7"/>
<dbReference type="AlphaFoldDB" id="A0A168DDA7"/>
<dbReference type="PANTHER" id="PTHR24305:SF96">
    <property type="entry name" value="CYTOCHROME P450 MONOOXYGENASE STCB-RELATED"/>
    <property type="match status" value="1"/>
</dbReference>
<evidence type="ECO:0000313" key="10">
    <source>
        <dbReference type="EMBL" id="KZZ97618.1"/>
    </source>
</evidence>
<dbReference type="InterPro" id="IPR017972">
    <property type="entry name" value="Cyt_P450_CS"/>
</dbReference>
<evidence type="ECO:0000256" key="9">
    <source>
        <dbReference type="SAM" id="Phobius"/>
    </source>
</evidence>
<dbReference type="InterPro" id="IPR036396">
    <property type="entry name" value="Cyt_P450_sf"/>
</dbReference>
<comment type="cofactor">
    <cofactor evidence="1 7">
        <name>heme</name>
        <dbReference type="ChEBI" id="CHEBI:30413"/>
    </cofactor>
</comment>
<feature type="transmembrane region" description="Helical" evidence="9">
    <location>
        <begin position="32"/>
        <end position="53"/>
    </location>
</feature>
<dbReference type="SUPFAM" id="SSF48264">
    <property type="entry name" value="Cytochrome P450"/>
    <property type="match status" value="1"/>
</dbReference>
<evidence type="ECO:0000256" key="2">
    <source>
        <dbReference type="ARBA" id="ARBA00010617"/>
    </source>
</evidence>
<evidence type="ECO:0000256" key="3">
    <source>
        <dbReference type="ARBA" id="ARBA00022617"/>
    </source>
</evidence>
<dbReference type="InterPro" id="IPR002401">
    <property type="entry name" value="Cyt_P450_E_grp-I"/>
</dbReference>
<keyword evidence="9" id="KW-1133">Transmembrane helix</keyword>
<evidence type="ECO:0000313" key="11">
    <source>
        <dbReference type="Proteomes" id="UP000078544"/>
    </source>
</evidence>
<dbReference type="InterPro" id="IPR050121">
    <property type="entry name" value="Cytochrome_P450_monoxygenase"/>
</dbReference>
<dbReference type="CDD" id="cd11059">
    <property type="entry name" value="CYP_fungal"/>
    <property type="match status" value="1"/>
</dbReference>
<proteinExistence type="inferred from homology"/>
<dbReference type="EMBL" id="AZGY01000006">
    <property type="protein sequence ID" value="KZZ97618.1"/>
    <property type="molecule type" value="Genomic_DNA"/>
</dbReference>
<dbReference type="GO" id="GO:0004497">
    <property type="term" value="F:monooxygenase activity"/>
    <property type="evidence" value="ECO:0007669"/>
    <property type="project" value="UniProtKB-KW"/>
</dbReference>
<comment type="caution">
    <text evidence="10">The sequence shown here is derived from an EMBL/GenBank/DDBJ whole genome shotgun (WGS) entry which is preliminary data.</text>
</comment>
<organism evidence="10 11">
    <name type="scientific">Moelleriella libera RCEF 2490</name>
    <dbReference type="NCBI Taxonomy" id="1081109"/>
    <lineage>
        <taxon>Eukaryota</taxon>
        <taxon>Fungi</taxon>
        <taxon>Dikarya</taxon>
        <taxon>Ascomycota</taxon>
        <taxon>Pezizomycotina</taxon>
        <taxon>Sordariomycetes</taxon>
        <taxon>Hypocreomycetidae</taxon>
        <taxon>Hypocreales</taxon>
        <taxon>Clavicipitaceae</taxon>
        <taxon>Moelleriella</taxon>
    </lineage>
</organism>
<name>A0A168DDA7_9HYPO</name>
<evidence type="ECO:0000256" key="5">
    <source>
        <dbReference type="ARBA" id="ARBA00023002"/>
    </source>
</evidence>
<dbReference type="Proteomes" id="UP000078544">
    <property type="component" value="Unassembled WGS sequence"/>
</dbReference>
<dbReference type="PROSITE" id="PS00086">
    <property type="entry name" value="CYTOCHROME_P450"/>
    <property type="match status" value="1"/>
</dbReference>
<keyword evidence="4 7" id="KW-0479">Metal-binding</keyword>
<evidence type="ECO:0000256" key="7">
    <source>
        <dbReference type="PIRSR" id="PIRSR602401-1"/>
    </source>
</evidence>
<evidence type="ECO:0000256" key="6">
    <source>
        <dbReference type="ARBA" id="ARBA00023004"/>
    </source>
</evidence>
<keyword evidence="9" id="KW-0812">Transmembrane</keyword>
<dbReference type="GO" id="GO:0005506">
    <property type="term" value="F:iron ion binding"/>
    <property type="evidence" value="ECO:0007669"/>
    <property type="project" value="InterPro"/>
</dbReference>
<evidence type="ECO:0000256" key="4">
    <source>
        <dbReference type="ARBA" id="ARBA00022723"/>
    </source>
</evidence>
<dbReference type="OrthoDB" id="1470350at2759"/>
<dbReference type="GO" id="GO:0020037">
    <property type="term" value="F:heme binding"/>
    <property type="evidence" value="ECO:0007669"/>
    <property type="project" value="InterPro"/>
</dbReference>
<evidence type="ECO:0000256" key="8">
    <source>
        <dbReference type="RuleBase" id="RU000461"/>
    </source>
</evidence>
<gene>
    <name evidence="10" type="ORF">AAL_03582</name>
</gene>
<feature type="binding site" description="axial binding residue" evidence="7">
    <location>
        <position position="461"/>
    </location>
    <ligand>
        <name>heme</name>
        <dbReference type="ChEBI" id="CHEBI:30413"/>
    </ligand>
    <ligandPart>
        <name>Fe</name>
        <dbReference type="ChEBI" id="CHEBI:18248"/>
    </ligandPart>
</feature>
<accession>A0A168DDA7</accession>
<dbReference type="PRINTS" id="PR00385">
    <property type="entry name" value="P450"/>
</dbReference>
<dbReference type="InterPro" id="IPR001128">
    <property type="entry name" value="Cyt_P450"/>
</dbReference>
<dbReference type="PRINTS" id="PR00463">
    <property type="entry name" value="EP450I"/>
</dbReference>
<evidence type="ECO:0000256" key="1">
    <source>
        <dbReference type="ARBA" id="ARBA00001971"/>
    </source>
</evidence>
<dbReference type="Gene3D" id="1.10.630.10">
    <property type="entry name" value="Cytochrome P450"/>
    <property type="match status" value="1"/>
</dbReference>
<protein>
    <submittedName>
        <fullName evidence="10">Cytochrome P450</fullName>
    </submittedName>
</protein>
<comment type="similarity">
    <text evidence="2 8">Belongs to the cytochrome P450 family.</text>
</comment>
<reference evidence="10 11" key="1">
    <citation type="journal article" date="2016" name="Genome Biol. Evol.">
        <title>Divergent and convergent evolution of fungal pathogenicity.</title>
        <authorList>
            <person name="Shang Y."/>
            <person name="Xiao G."/>
            <person name="Zheng P."/>
            <person name="Cen K."/>
            <person name="Zhan S."/>
            <person name="Wang C."/>
        </authorList>
    </citation>
    <scope>NUCLEOTIDE SEQUENCE [LARGE SCALE GENOMIC DNA]</scope>
    <source>
        <strain evidence="10 11">RCEF 2490</strain>
    </source>
</reference>
<keyword evidence="8" id="KW-0503">Monooxygenase</keyword>
<dbReference type="Pfam" id="PF00067">
    <property type="entry name" value="p450"/>
    <property type="match status" value="1"/>
</dbReference>
<dbReference type="GO" id="GO:0016705">
    <property type="term" value="F:oxidoreductase activity, acting on paired donors, with incorporation or reduction of molecular oxygen"/>
    <property type="evidence" value="ECO:0007669"/>
    <property type="project" value="InterPro"/>
</dbReference>
<keyword evidence="9" id="KW-0472">Membrane</keyword>
<dbReference type="PANTHER" id="PTHR24305">
    <property type="entry name" value="CYTOCHROME P450"/>
    <property type="match status" value="1"/>
</dbReference>
<keyword evidence="3 7" id="KW-0349">Heme</keyword>
<keyword evidence="5 8" id="KW-0560">Oxidoreductase</keyword>
<sequence>MAKSFVLFPFDVLLSSTLPASSSTTGSMYDLHVAHHVLALGAILLSAFVIYVVRMVYQNPTSKVPGPWYTKLNDWSLRYHWYYGQQTYWIHSLHQKYGPIVRVSPNQVDFSDIDHVKTIYSTKETFRKSSFYQKLVPIPVANVFSTSDVDHHRRLRRLLAAQMSESSLKLLLPEINELVDLAIQRMKQESESRGVMDVFKWNLFMTTDIIGRLSFGDSFRMLEKGEKNQYFEDLENVASTSSVNLAFPILFSLAHRYSFLPIFKAATGRVHRMINYARQSLHRYQNLVEADPDNVKTTFFTKLFKAKDNDNLSFDEIAVNAQAYIVAGSDTTAISLTYLFWELARRPALRDALLKEIQSLPSDFTERDVRDLPLLNNTIEETLRLHSAAPAALPRSVPLGGASFGDYWLQEHTTVSTQAYTMHRDPDVFPRPLEFEPHRWENPTKAMKDAFMPFGRGPRNCIGLHLAYIELRLATVRFLQEFPNVHLTAREGMSEKDLETDIYFLLSLKGKRCLLEA</sequence>
<keyword evidence="6 7" id="KW-0408">Iron</keyword>